<name>A0A1C1D0S8_9EURO</name>
<dbReference type="AlphaFoldDB" id="A0A1C1D0S8"/>
<proteinExistence type="predicted"/>
<dbReference type="InterPro" id="IPR001810">
    <property type="entry name" value="F-box_dom"/>
</dbReference>
<evidence type="ECO:0000259" key="1">
    <source>
        <dbReference type="PROSITE" id="PS50181"/>
    </source>
</evidence>
<dbReference type="VEuPathDB" id="FungiDB:CLCR_00927"/>
<dbReference type="Pfam" id="PF00646">
    <property type="entry name" value="F-box"/>
    <property type="match status" value="1"/>
</dbReference>
<feature type="domain" description="F-box" evidence="1">
    <location>
        <begin position="105"/>
        <end position="155"/>
    </location>
</feature>
<dbReference type="Proteomes" id="UP000094526">
    <property type="component" value="Unassembled WGS sequence"/>
</dbReference>
<dbReference type="VEuPathDB" id="FungiDB:G647_01610"/>
<accession>A0A1C1D0S8</accession>
<protein>
    <recommendedName>
        <fullName evidence="1">F-box domain-containing protein</fullName>
    </recommendedName>
</protein>
<dbReference type="CDD" id="cd09917">
    <property type="entry name" value="F-box_SF"/>
    <property type="match status" value="1"/>
</dbReference>
<sequence length="268" mass="30845">MAGRWSSASTSTSLRTWPLASDQPAASTSTTSPLTLASWTGGLPTTLTQHPPTAAEIARYPEYTIYPFQRSPQIASDVPPPADPYDPFFIPQSILFDGPVSPQPTSKILQLPPEILTLILEKVKIPYFQVSLALTCKTMARIASQKNVMSPWRGYRDKDGLFRLLERKNKWMPPSLNLCRACFMFRPRDIAFWEKQLKSPEFDCIYANWYDIFGWFDQTYQQHRCPWCTILGYTAYFREGQFIEDRKNGPRTRTQSMCPDLTRRIDRP</sequence>
<gene>
    <name evidence="2" type="ORF">CLCR_00927</name>
</gene>
<evidence type="ECO:0000313" key="2">
    <source>
        <dbReference type="EMBL" id="OCT54334.1"/>
    </source>
</evidence>
<keyword evidence="3" id="KW-1185">Reference proteome</keyword>
<dbReference type="EMBL" id="LGRB01000004">
    <property type="protein sequence ID" value="OCT54334.1"/>
    <property type="molecule type" value="Genomic_DNA"/>
</dbReference>
<evidence type="ECO:0000313" key="3">
    <source>
        <dbReference type="Proteomes" id="UP000094526"/>
    </source>
</evidence>
<reference evidence="3" key="1">
    <citation type="submission" date="2015-07" db="EMBL/GenBank/DDBJ databases">
        <authorList>
            <person name="Teixeira M.M."/>
            <person name="Souza R.C."/>
            <person name="Almeida L.G."/>
            <person name="Vicente V.A."/>
            <person name="de Hoog S."/>
            <person name="Bocca A.L."/>
            <person name="de Almeida S.R."/>
            <person name="Vasconcelos A.T."/>
            <person name="Felipe M.S."/>
        </authorList>
    </citation>
    <scope>NUCLEOTIDE SEQUENCE [LARGE SCALE GENOMIC DNA]</scope>
    <source>
        <strain evidence="3">KSF</strain>
    </source>
</reference>
<dbReference type="PROSITE" id="PS50181">
    <property type="entry name" value="FBOX"/>
    <property type="match status" value="1"/>
</dbReference>
<organism evidence="2 3">
    <name type="scientific">Cladophialophora carrionii</name>
    <dbReference type="NCBI Taxonomy" id="86049"/>
    <lineage>
        <taxon>Eukaryota</taxon>
        <taxon>Fungi</taxon>
        <taxon>Dikarya</taxon>
        <taxon>Ascomycota</taxon>
        <taxon>Pezizomycotina</taxon>
        <taxon>Eurotiomycetes</taxon>
        <taxon>Chaetothyriomycetidae</taxon>
        <taxon>Chaetothyriales</taxon>
        <taxon>Herpotrichiellaceae</taxon>
        <taxon>Cladophialophora</taxon>
    </lineage>
</organism>
<comment type="caution">
    <text evidence="2">The sequence shown here is derived from an EMBL/GenBank/DDBJ whole genome shotgun (WGS) entry which is preliminary data.</text>
</comment>
<dbReference type="OrthoDB" id="4150370at2759"/>